<feature type="transmembrane region" description="Helical" evidence="1">
    <location>
        <begin position="456"/>
        <end position="477"/>
    </location>
</feature>
<evidence type="ECO:0008006" key="5">
    <source>
        <dbReference type="Google" id="ProtNLM"/>
    </source>
</evidence>
<evidence type="ECO:0000256" key="1">
    <source>
        <dbReference type="SAM" id="Phobius"/>
    </source>
</evidence>
<feature type="chain" id="PRO_5019270610" description="BatD protein" evidence="2">
    <location>
        <begin position="26"/>
        <end position="589"/>
    </location>
</feature>
<keyword evidence="1" id="KW-0472">Membrane</keyword>
<dbReference type="RefSeq" id="WP_124397829.1">
    <property type="nucleotide sequence ID" value="NZ_BHZE01000010.1"/>
</dbReference>
<proteinExistence type="predicted"/>
<comment type="caution">
    <text evidence="3">The sequence shown here is derived from an EMBL/GenBank/DDBJ whole genome shotgun (WGS) entry which is preliminary data.</text>
</comment>
<accession>A0A401XLA0</accession>
<name>A0A401XLA0_9FLAO</name>
<dbReference type="Pfam" id="PF13584">
    <property type="entry name" value="BatD"/>
    <property type="match status" value="2"/>
</dbReference>
<feature type="signal peptide" evidence="2">
    <location>
        <begin position="1"/>
        <end position="25"/>
    </location>
</feature>
<dbReference type="InterPro" id="IPR025738">
    <property type="entry name" value="BatD"/>
</dbReference>
<protein>
    <recommendedName>
        <fullName evidence="5">BatD protein</fullName>
    </recommendedName>
</protein>
<organism evidence="3 4">
    <name type="scientific">Thermaurantimonas aggregans</name>
    <dbReference type="NCBI Taxonomy" id="2173829"/>
    <lineage>
        <taxon>Bacteria</taxon>
        <taxon>Pseudomonadati</taxon>
        <taxon>Bacteroidota</taxon>
        <taxon>Flavobacteriia</taxon>
        <taxon>Flavobacteriales</taxon>
        <taxon>Schleiferiaceae</taxon>
        <taxon>Thermaurantimonas</taxon>
    </lineage>
</organism>
<keyword evidence="1" id="KW-1133">Transmembrane helix</keyword>
<sequence length="589" mass="67087">MKKIGKYKIFLCLLLFLQYSSTILAQENQLISRASKYRVNKYEEFEISFTINGQGTNFIEPKNLREHFTVVSGPNNRVFSTFDNAGFRTEQTISYIIIAKKVGKFIISEASINVGGKTIKSKPIEIEVTAAATDEITDPNDPKFIAKKLAFVRVKIPKNTLYVGEGMVVDYLLYYRTSVSNVEILNEPSFNGFYSEVLKDESQPFQEQVNGELYNVIPLKRYMVFGQKIGKFDVGSLEVRIPTEVPTNRRDFFNPFFGSGAIVNQISVFKTPLLTVNPLPATSSYKAPFSGGVGNMKLKAYLSKSEVNVGEAVSLIITLEGSGNLKMVTLPELTFSDQFDQFEPKISERYSITSKGYNGSKTVEYILVPKLKGNYKLPKISFLYFNTTKNTYEEIVIDNLQLNVIGGTFHSDENFVSKVKEDKEESKNKNIKDILFIKNTFNQRKSLFTISSTTVLFTWFFVLSLSVLILFGLRWYLVRYYSSFQKKKELKNKLREIINSMEKSNLSPKEKLNYLNKNFKKIVLKSSDNKEATMSSLNNLLLNSIFAHDTQKLIMIISDSEKAIYSGVSDDKILSIISEYVEILKKYLN</sequence>
<keyword evidence="2" id="KW-0732">Signal</keyword>
<dbReference type="EMBL" id="BHZE01000010">
    <property type="protein sequence ID" value="GCD77764.1"/>
    <property type="molecule type" value="Genomic_DNA"/>
</dbReference>
<evidence type="ECO:0000313" key="3">
    <source>
        <dbReference type="EMBL" id="GCD77764.1"/>
    </source>
</evidence>
<dbReference type="PANTHER" id="PTHR40940:SF2">
    <property type="entry name" value="BATD"/>
    <property type="match status" value="1"/>
</dbReference>
<keyword evidence="1" id="KW-0812">Transmembrane</keyword>
<dbReference type="OrthoDB" id="2079210at2"/>
<reference evidence="3 4" key="1">
    <citation type="submission" date="2018-11" db="EMBL/GenBank/DDBJ databases">
        <title>Schleiferia aggregans sp. nov., a moderately thermophilic heterotrophic bacterium isolated from microbial mats at a terrestrial hot spring.</title>
        <authorList>
            <person name="Iino T."/>
            <person name="Ohkuma M."/>
            <person name="Haruta S."/>
        </authorList>
    </citation>
    <scope>NUCLEOTIDE SEQUENCE [LARGE SCALE GENOMIC DNA]</scope>
    <source>
        <strain evidence="3 4">LA</strain>
    </source>
</reference>
<gene>
    <name evidence="3" type="ORF">JCM31826_12460</name>
</gene>
<dbReference type="Proteomes" id="UP000286715">
    <property type="component" value="Unassembled WGS sequence"/>
</dbReference>
<dbReference type="PANTHER" id="PTHR40940">
    <property type="entry name" value="PROTEIN BATD-RELATED"/>
    <property type="match status" value="1"/>
</dbReference>
<evidence type="ECO:0000313" key="4">
    <source>
        <dbReference type="Proteomes" id="UP000286715"/>
    </source>
</evidence>
<evidence type="ECO:0000256" key="2">
    <source>
        <dbReference type="SAM" id="SignalP"/>
    </source>
</evidence>
<keyword evidence="4" id="KW-1185">Reference proteome</keyword>
<dbReference type="AlphaFoldDB" id="A0A401XLA0"/>